<evidence type="ECO:0000256" key="1">
    <source>
        <dbReference type="ARBA" id="ARBA00004496"/>
    </source>
</evidence>
<dbReference type="PANTHER" id="PTHR42713">
    <property type="entry name" value="HISTIDINE KINASE-RELATED"/>
    <property type="match status" value="1"/>
</dbReference>
<dbReference type="InterPro" id="IPR018060">
    <property type="entry name" value="HTH_AraC"/>
</dbReference>
<dbReference type="InterPro" id="IPR020449">
    <property type="entry name" value="Tscrpt_reg_AraC-type_HTH"/>
</dbReference>
<dbReference type="SMART" id="SM00448">
    <property type="entry name" value="REC"/>
    <property type="match status" value="1"/>
</dbReference>
<keyword evidence="3 8" id="KW-0597">Phosphoprotein</keyword>
<dbReference type="InterPro" id="IPR001789">
    <property type="entry name" value="Sig_transdc_resp-reg_receiver"/>
</dbReference>
<feature type="modified residue" description="4-aspartylphosphate" evidence="8">
    <location>
        <position position="55"/>
    </location>
</feature>
<keyword evidence="7" id="KW-0804">Transcription</keyword>
<keyword evidence="4" id="KW-0902">Two-component regulatory system</keyword>
<evidence type="ECO:0000259" key="10">
    <source>
        <dbReference type="PROSITE" id="PS50110"/>
    </source>
</evidence>
<evidence type="ECO:0000256" key="3">
    <source>
        <dbReference type="ARBA" id="ARBA00022553"/>
    </source>
</evidence>
<dbReference type="Proteomes" id="UP001652445">
    <property type="component" value="Unassembled WGS sequence"/>
</dbReference>
<dbReference type="Gene3D" id="3.40.50.2300">
    <property type="match status" value="1"/>
</dbReference>
<sequence length="251" mass="29359">MYKLVLVDDEVEIRNGLTQYFPWNEIGFDVVGVFENGKKALTYIDAHAVDVLLCDIRMPVMTGLELAQELHSRQSKIKITLLSGYKDFEYAKQALSYDIKGYIVKPTKYNELYEHFSKLKQELDKADEEQHGRHGNDDNSTFNEKVIAAIRTYVEQNYKHATLEEAASLVRMNSYYVSRYFKEKTGQNFSDYVAEVKMSKAAELLKDIRYKTYEISEMVGYSHAKNFTRTFKKHFGMNPREFRNSREDERG</sequence>
<evidence type="ECO:0000313" key="11">
    <source>
        <dbReference type="EMBL" id="MCU6796631.1"/>
    </source>
</evidence>
<evidence type="ECO:0000259" key="9">
    <source>
        <dbReference type="PROSITE" id="PS01124"/>
    </source>
</evidence>
<dbReference type="InterPro" id="IPR011006">
    <property type="entry name" value="CheY-like_superfamily"/>
</dbReference>
<keyword evidence="6" id="KW-0238">DNA-binding</keyword>
<dbReference type="SMART" id="SM00342">
    <property type="entry name" value="HTH_ARAC"/>
    <property type="match status" value="1"/>
</dbReference>
<dbReference type="RefSeq" id="WP_262687482.1">
    <property type="nucleotide sequence ID" value="NZ_JAOQIO010000107.1"/>
</dbReference>
<reference evidence="11 12" key="1">
    <citation type="submission" date="2022-09" db="EMBL/GenBank/DDBJ databases">
        <authorList>
            <person name="Han X.L."/>
            <person name="Wang Q."/>
            <person name="Lu T."/>
        </authorList>
    </citation>
    <scope>NUCLEOTIDE SEQUENCE [LARGE SCALE GENOMIC DNA]</scope>
    <source>
        <strain evidence="11 12">WQ 127069</strain>
    </source>
</reference>
<dbReference type="PANTHER" id="PTHR42713:SF3">
    <property type="entry name" value="TRANSCRIPTIONAL REGULATORY PROTEIN HPTR"/>
    <property type="match status" value="1"/>
</dbReference>
<dbReference type="PROSITE" id="PS50110">
    <property type="entry name" value="RESPONSE_REGULATORY"/>
    <property type="match status" value="1"/>
</dbReference>
<dbReference type="PROSITE" id="PS01124">
    <property type="entry name" value="HTH_ARAC_FAMILY_2"/>
    <property type="match status" value="1"/>
</dbReference>
<dbReference type="CDD" id="cd17536">
    <property type="entry name" value="REC_YesN-like"/>
    <property type="match status" value="1"/>
</dbReference>
<evidence type="ECO:0000313" key="12">
    <source>
        <dbReference type="Proteomes" id="UP001652445"/>
    </source>
</evidence>
<dbReference type="PRINTS" id="PR00032">
    <property type="entry name" value="HTHARAC"/>
</dbReference>
<dbReference type="Pfam" id="PF12833">
    <property type="entry name" value="HTH_18"/>
    <property type="match status" value="1"/>
</dbReference>
<evidence type="ECO:0000256" key="6">
    <source>
        <dbReference type="ARBA" id="ARBA00023125"/>
    </source>
</evidence>
<keyword evidence="2" id="KW-0963">Cytoplasm</keyword>
<accession>A0ABT2URJ5</accession>
<dbReference type="Pfam" id="PF00072">
    <property type="entry name" value="Response_reg"/>
    <property type="match status" value="1"/>
</dbReference>
<protein>
    <submittedName>
        <fullName evidence="11">Response regulator</fullName>
    </submittedName>
</protein>
<evidence type="ECO:0000256" key="2">
    <source>
        <dbReference type="ARBA" id="ARBA00022490"/>
    </source>
</evidence>
<name>A0ABT2URJ5_9BACL</name>
<organism evidence="11 12">
    <name type="scientific">Paenibacillus baimaensis</name>
    <dbReference type="NCBI Taxonomy" id="2982185"/>
    <lineage>
        <taxon>Bacteria</taxon>
        <taxon>Bacillati</taxon>
        <taxon>Bacillota</taxon>
        <taxon>Bacilli</taxon>
        <taxon>Bacillales</taxon>
        <taxon>Paenibacillaceae</taxon>
        <taxon>Paenibacillus</taxon>
    </lineage>
</organism>
<feature type="domain" description="HTH araC/xylS-type" evidence="9">
    <location>
        <begin position="144"/>
        <end position="245"/>
    </location>
</feature>
<dbReference type="Gene3D" id="1.10.10.60">
    <property type="entry name" value="Homeodomain-like"/>
    <property type="match status" value="2"/>
</dbReference>
<keyword evidence="12" id="KW-1185">Reference proteome</keyword>
<comment type="caution">
    <text evidence="11">The sequence shown here is derived from an EMBL/GenBank/DDBJ whole genome shotgun (WGS) entry which is preliminary data.</text>
</comment>
<dbReference type="SUPFAM" id="SSF52172">
    <property type="entry name" value="CheY-like"/>
    <property type="match status" value="1"/>
</dbReference>
<dbReference type="SUPFAM" id="SSF46689">
    <property type="entry name" value="Homeodomain-like"/>
    <property type="match status" value="2"/>
</dbReference>
<gene>
    <name evidence="11" type="ORF">OB236_31350</name>
</gene>
<keyword evidence="5" id="KW-0805">Transcription regulation</keyword>
<feature type="domain" description="Response regulatory" evidence="10">
    <location>
        <begin position="3"/>
        <end position="120"/>
    </location>
</feature>
<evidence type="ECO:0000256" key="5">
    <source>
        <dbReference type="ARBA" id="ARBA00023015"/>
    </source>
</evidence>
<dbReference type="EMBL" id="JAOQIO010000107">
    <property type="protein sequence ID" value="MCU6796631.1"/>
    <property type="molecule type" value="Genomic_DNA"/>
</dbReference>
<evidence type="ECO:0000256" key="8">
    <source>
        <dbReference type="PROSITE-ProRule" id="PRU00169"/>
    </source>
</evidence>
<dbReference type="InterPro" id="IPR051552">
    <property type="entry name" value="HptR"/>
</dbReference>
<comment type="subcellular location">
    <subcellularLocation>
        <location evidence="1">Cytoplasm</location>
    </subcellularLocation>
</comment>
<proteinExistence type="predicted"/>
<evidence type="ECO:0000256" key="7">
    <source>
        <dbReference type="ARBA" id="ARBA00023163"/>
    </source>
</evidence>
<dbReference type="InterPro" id="IPR009057">
    <property type="entry name" value="Homeodomain-like_sf"/>
</dbReference>
<evidence type="ECO:0000256" key="4">
    <source>
        <dbReference type="ARBA" id="ARBA00023012"/>
    </source>
</evidence>